<dbReference type="AlphaFoldDB" id="A0A1W6EHA8"/>
<dbReference type="SUPFAM" id="SSF55608">
    <property type="entry name" value="Homing endonucleases"/>
    <property type="match status" value="1"/>
</dbReference>
<gene>
    <name evidence="2" type="primary">orf169</name>
</gene>
<dbReference type="InterPro" id="IPR004860">
    <property type="entry name" value="LAGLIDADG_dom"/>
</dbReference>
<sequence length="169" mass="20116">MDIKHVPDQFGYYIAGFADGEGSFNCSFRGRKDYLIGWKITPVFNIRQKEKPILEIIRKYLDCGKIRFRSDGVFVYEVTTFKHLEDKVVPFFKKFNFLSDKKKKDFSIFIRMLKILKKPSVTYDDVVDLLELRKLQTPSNTRRKFKEQEILNRAQVFWNLNSDKILAKQ</sequence>
<dbReference type="EMBL" id="KY407660">
    <property type="protein sequence ID" value="ARK14804.1"/>
    <property type="molecule type" value="Genomic_DNA"/>
</dbReference>
<protein>
    <submittedName>
        <fullName evidence="2">Putative LAGLIDADG homing endonuclease</fullName>
    </submittedName>
</protein>
<name>A0A1W6EHA8_9CHLO</name>
<dbReference type="GeneID" id="32884394"/>
<keyword evidence="2" id="KW-0150">Chloroplast</keyword>
<dbReference type="GO" id="GO:0004519">
    <property type="term" value="F:endonuclease activity"/>
    <property type="evidence" value="ECO:0007669"/>
    <property type="project" value="UniProtKB-KW"/>
</dbReference>
<dbReference type="RefSeq" id="YP_009367835.1">
    <property type="nucleotide sequence ID" value="NC_034713.1"/>
</dbReference>
<dbReference type="PANTHER" id="PTHR36181:SF2">
    <property type="entry name" value="INTRON-ENCODED ENDONUCLEASE AI3-RELATED"/>
    <property type="match status" value="1"/>
</dbReference>
<evidence type="ECO:0000313" key="2">
    <source>
        <dbReference type="EMBL" id="ARK14804.1"/>
    </source>
</evidence>
<keyword evidence="2" id="KW-0540">Nuclease</keyword>
<keyword evidence="2" id="KW-0378">Hydrolase</keyword>
<dbReference type="Pfam" id="PF00961">
    <property type="entry name" value="LAGLIDADG_1"/>
    <property type="match status" value="1"/>
</dbReference>
<dbReference type="InterPro" id="IPR027434">
    <property type="entry name" value="Homing_endonucl"/>
</dbReference>
<evidence type="ECO:0000259" key="1">
    <source>
        <dbReference type="Pfam" id="PF00961"/>
    </source>
</evidence>
<dbReference type="GeneID" id="32884403"/>
<dbReference type="InterPro" id="IPR051289">
    <property type="entry name" value="LAGLIDADG_Endonuclease"/>
</dbReference>
<geneLocation type="chloroplast" evidence="2"/>
<organism evidence="2">
    <name type="scientific">Neodangemannia microcystis</name>
    <dbReference type="NCBI Taxonomy" id="173495"/>
    <lineage>
        <taxon>Eukaryota</taxon>
        <taxon>Viridiplantae</taxon>
        <taxon>Chlorophyta</taxon>
        <taxon>core chlorophytes</taxon>
        <taxon>Ulvophyceae</taxon>
        <taxon>OUU clade</taxon>
        <taxon>Oltmannsiellopsidales</taxon>
        <taxon>Oltmannsiellopsidaceae</taxon>
        <taxon>Neodangemannia</taxon>
    </lineage>
</organism>
<keyword evidence="2" id="KW-0255">Endonuclease</keyword>
<accession>A0A1W6EHA8</accession>
<feature type="domain" description="Homing endonuclease LAGLIDADG" evidence="1">
    <location>
        <begin position="14"/>
        <end position="110"/>
    </location>
</feature>
<proteinExistence type="predicted"/>
<dbReference type="RefSeq" id="YP_009367794.1">
    <property type="nucleotide sequence ID" value="NC_034713.1"/>
</dbReference>
<reference evidence="2" key="1">
    <citation type="journal article" date="2017" name="Sci. Rep.">
        <title>Divergent copies of the large inverted repeat in the chloroplast genomes of ulvophycean green algae.</title>
        <authorList>
            <person name="Turmel M."/>
            <person name="Otis C."/>
            <person name="Lemieux C."/>
        </authorList>
    </citation>
    <scope>NUCLEOTIDE SEQUENCE</scope>
</reference>
<dbReference type="Gene3D" id="3.10.28.10">
    <property type="entry name" value="Homing endonucleases"/>
    <property type="match status" value="1"/>
</dbReference>
<keyword evidence="2" id="KW-0934">Plastid</keyword>
<dbReference type="PANTHER" id="PTHR36181">
    <property type="entry name" value="INTRON-ENCODED ENDONUCLEASE AI3-RELATED"/>
    <property type="match status" value="1"/>
</dbReference>
<dbReference type="EMBL" id="KY407660">
    <property type="protein sequence ID" value="ARK14808.1"/>
    <property type="molecule type" value="Genomic_DNA"/>
</dbReference>
<dbReference type="GO" id="GO:0005739">
    <property type="term" value="C:mitochondrion"/>
    <property type="evidence" value="ECO:0007669"/>
    <property type="project" value="UniProtKB-ARBA"/>
</dbReference>